<evidence type="ECO:0000313" key="2">
    <source>
        <dbReference type="EMBL" id="GKT04728.1"/>
    </source>
</evidence>
<dbReference type="NCBIfam" id="TIGR02220">
    <property type="entry name" value="phg_TIGR02220"/>
    <property type="match status" value="1"/>
</dbReference>
<keyword evidence="3" id="KW-1185">Reference proteome</keyword>
<gene>
    <name evidence="2" type="ORF">JCM31185_00170</name>
</gene>
<dbReference type="Proteomes" id="UP001628078">
    <property type="component" value="Unassembled WGS sequence"/>
</dbReference>
<proteinExistence type="predicted"/>
<dbReference type="RefSeq" id="WP_407881917.1">
    <property type="nucleotide sequence ID" value="NZ_BQXO01000001.1"/>
</dbReference>
<dbReference type="EMBL" id="BQXO01000001">
    <property type="protein sequence ID" value="GKT04728.1"/>
    <property type="molecule type" value="Genomic_DNA"/>
</dbReference>
<dbReference type="Pfam" id="PF09524">
    <property type="entry name" value="Phg_2220_C"/>
    <property type="match status" value="1"/>
</dbReference>
<name>A0ABQ5JK75_9LACO</name>
<organism evidence="2 3">
    <name type="scientific">Furfurilactobacillus curtus</name>
    <dbReference type="NCBI Taxonomy" id="1746200"/>
    <lineage>
        <taxon>Bacteria</taxon>
        <taxon>Bacillati</taxon>
        <taxon>Bacillota</taxon>
        <taxon>Bacilli</taxon>
        <taxon>Lactobacillales</taxon>
        <taxon>Lactobacillaceae</taxon>
        <taxon>Furfurilactobacillus</taxon>
    </lineage>
</organism>
<protein>
    <recommendedName>
        <fullName evidence="1">Phage conserved hypothetical protein C-terminal domain-containing protein</fullName>
    </recommendedName>
</protein>
<feature type="domain" description="Phage conserved hypothetical protein C-terminal" evidence="1">
    <location>
        <begin position="149"/>
        <end position="219"/>
    </location>
</feature>
<dbReference type="InterPro" id="IPR011741">
    <property type="entry name" value="Phg_2220_C"/>
</dbReference>
<accession>A0ABQ5JK75</accession>
<reference evidence="2 3" key="1">
    <citation type="submission" date="2022-03" db="EMBL/GenBank/DDBJ databases">
        <title>Draft genome sequence of Furfurilactobacillus curtus JCM 31185.</title>
        <authorList>
            <person name="Suzuki S."/>
            <person name="Endo A."/>
            <person name="Kajikawa A."/>
        </authorList>
    </citation>
    <scope>NUCLEOTIDE SEQUENCE [LARGE SCALE GENOMIC DNA]</scope>
    <source>
        <strain evidence="2 3">JCM 31185</strain>
    </source>
</reference>
<comment type="caution">
    <text evidence="2">The sequence shown here is derived from an EMBL/GenBank/DDBJ whole genome shotgun (WGS) entry which is preliminary data.</text>
</comment>
<sequence>MADEGWIKVYRSIRSNWLWEEGNERYLKWWLDILLMVNHKPKKAFVKGHLVEVGTGEKVTSIVKLSERWGVDRKVARRFLELLEQDDMISRSSSVKNGTRLKVNNYADYQAFKSEKEQVSPHVTPQVSPHKQELKEYKEPIVDFGKFMEFFNRQTGKHFRNVETNRKLICARLNDGYSKSDLAKVVNKKAAQWKNDPKMNQYLRPSTLFAPTHFENYLNEPDERIAKPSSTSTVESTKDDAIQEALEMSGWDVESVINQFESDPDVPITREDIEQYVQRNRH</sequence>
<evidence type="ECO:0000259" key="1">
    <source>
        <dbReference type="Pfam" id="PF09524"/>
    </source>
</evidence>
<evidence type="ECO:0000313" key="3">
    <source>
        <dbReference type="Proteomes" id="UP001628078"/>
    </source>
</evidence>